<reference evidence="4 5" key="1">
    <citation type="submission" date="2015-10" db="EMBL/GenBank/DDBJ databases">
        <title>Draft genome sequence of Streptomyces sp. RV15, isolated from a marine sponge.</title>
        <authorList>
            <person name="Ruckert C."/>
            <person name="Abdelmohsen U.R."/>
            <person name="Winkler A."/>
            <person name="Hentschel U."/>
            <person name="Kalinowski J."/>
            <person name="Kampfer P."/>
            <person name="Glaeser S."/>
        </authorList>
    </citation>
    <scope>NUCLEOTIDE SEQUENCE [LARGE SCALE GENOMIC DNA]</scope>
    <source>
        <strain evidence="4 5">RV15</strain>
    </source>
</reference>
<evidence type="ECO:0000259" key="2">
    <source>
        <dbReference type="Pfam" id="PF03050"/>
    </source>
</evidence>
<dbReference type="Pfam" id="PF20042">
    <property type="entry name" value="DUF6444"/>
    <property type="match status" value="1"/>
</dbReference>
<dbReference type="Pfam" id="PF03050">
    <property type="entry name" value="DDE_Tnp_IS66"/>
    <property type="match status" value="1"/>
</dbReference>
<evidence type="ECO:0008006" key="6">
    <source>
        <dbReference type="Google" id="ProtNLM"/>
    </source>
</evidence>
<dbReference type="PANTHER" id="PTHR33678:SF2">
    <property type="match status" value="1"/>
</dbReference>
<gene>
    <name evidence="4" type="ORF">AQJ91_48250</name>
</gene>
<organism evidence="4 5">
    <name type="scientific">Streptomyces dysideae</name>
    <dbReference type="NCBI Taxonomy" id="909626"/>
    <lineage>
        <taxon>Bacteria</taxon>
        <taxon>Bacillati</taxon>
        <taxon>Actinomycetota</taxon>
        <taxon>Actinomycetes</taxon>
        <taxon>Kitasatosporales</taxon>
        <taxon>Streptomycetaceae</taxon>
        <taxon>Streptomyces</taxon>
    </lineage>
</organism>
<dbReference type="RefSeq" id="WP_067036781.1">
    <property type="nucleotide sequence ID" value="NZ_KQ949185.1"/>
</dbReference>
<dbReference type="PANTHER" id="PTHR33678">
    <property type="entry name" value="BLL1576 PROTEIN"/>
    <property type="match status" value="1"/>
</dbReference>
<keyword evidence="5" id="KW-1185">Reference proteome</keyword>
<dbReference type="InterPro" id="IPR052344">
    <property type="entry name" value="Transposase-related"/>
</dbReference>
<dbReference type="Proteomes" id="UP000053260">
    <property type="component" value="Unassembled WGS sequence"/>
</dbReference>
<dbReference type="STRING" id="909626.AQJ91_48250"/>
<dbReference type="AlphaFoldDB" id="A0A124IBS6"/>
<evidence type="ECO:0000313" key="4">
    <source>
        <dbReference type="EMBL" id="KUO09767.1"/>
    </source>
</evidence>
<dbReference type="InterPro" id="IPR045618">
    <property type="entry name" value="DUF6444"/>
</dbReference>
<protein>
    <recommendedName>
        <fullName evidence="6">Transposase</fullName>
    </recommendedName>
</protein>
<comment type="caution">
    <text evidence="4">The sequence shown here is derived from an EMBL/GenBank/DDBJ whole genome shotgun (WGS) entry which is preliminary data.</text>
</comment>
<evidence type="ECO:0000313" key="5">
    <source>
        <dbReference type="Proteomes" id="UP000053260"/>
    </source>
</evidence>
<feature type="region of interest" description="Disordered" evidence="1">
    <location>
        <begin position="37"/>
        <end position="91"/>
    </location>
</feature>
<evidence type="ECO:0000256" key="1">
    <source>
        <dbReference type="SAM" id="MobiDB-lite"/>
    </source>
</evidence>
<dbReference type="InterPro" id="IPR004291">
    <property type="entry name" value="Transposase_IS66_central"/>
</dbReference>
<feature type="domain" description="Transposase IS66 central" evidence="2">
    <location>
        <begin position="163"/>
        <end position="440"/>
    </location>
</feature>
<sequence>MSQGPSYEELAALVAVQARVIDELRAEVAELRAENAELKRRLGMDSTNSSRPPSLDGLEKKTTRSQRVRSKDRKPGGQPGRAGRCLEPVAEPDRVERVEPVECAGCNSPLSGAAQEGFRAVQVFDIPLIEREVVEVRLVRRRCRCGAVTCADAPPGISGPACYGPNLRAFATLLGAEGQISTERTAKLIAGLLDVEVSTGFVDRCLTRLDAPLDRFEAALKQALRASQVLGADESPISLAGERGYAYTVRATGLTWYGAADNRGHAALDGFGILPGYAGVLIRDDYVGYHKYDTHLAGVQLCCAHLLRDLQGVIDNAPDQEHAAWARAAQRILREAGQAVGQAHAAGHTTLHESEQARIEKEFLNAARCGISVNPHSSGKKPKARQLAERLLDKAQQVLRFTRDFTPGLTWTNNASEQALRDIKVKMKVSGCWRGLTGARRYLRIRSYLTTTRAHGLTAMRAIHDALTGTPWLPPATA</sequence>
<dbReference type="NCBIfam" id="NF033517">
    <property type="entry name" value="transpos_IS66"/>
    <property type="match status" value="1"/>
</dbReference>
<feature type="domain" description="DUF6444" evidence="3">
    <location>
        <begin position="21"/>
        <end position="83"/>
    </location>
</feature>
<dbReference type="EMBL" id="LMXB01000207">
    <property type="protein sequence ID" value="KUO09767.1"/>
    <property type="molecule type" value="Genomic_DNA"/>
</dbReference>
<dbReference type="OrthoDB" id="983093at2"/>
<proteinExistence type="predicted"/>
<name>A0A124IBS6_9ACTN</name>
<evidence type="ECO:0000259" key="3">
    <source>
        <dbReference type="Pfam" id="PF20042"/>
    </source>
</evidence>
<accession>A0A124IBS6</accession>
<feature type="compositionally biased region" description="Basic residues" evidence="1">
    <location>
        <begin position="63"/>
        <end position="72"/>
    </location>
</feature>